<keyword evidence="2" id="KW-0805">Transcription regulation</keyword>
<dbReference type="PANTHER" id="PTHR30204">
    <property type="entry name" value="REDOX-CYCLING DRUG-SENSING TRANSCRIPTIONAL ACTIVATOR SOXR"/>
    <property type="match status" value="1"/>
</dbReference>
<proteinExistence type="predicted"/>
<dbReference type="RefSeq" id="WP_074784556.1">
    <property type="nucleotide sequence ID" value="NZ_FNSN01000003.1"/>
</dbReference>
<dbReference type="Gene3D" id="1.10.1660.10">
    <property type="match status" value="1"/>
</dbReference>
<evidence type="ECO:0000256" key="4">
    <source>
        <dbReference type="ARBA" id="ARBA00023163"/>
    </source>
</evidence>
<dbReference type="PROSITE" id="PS50937">
    <property type="entry name" value="HTH_MERR_2"/>
    <property type="match status" value="1"/>
</dbReference>
<dbReference type="STRING" id="156980.SAMN04489745_2160"/>
<gene>
    <name evidence="6" type="ORF">SAMN04489745_2160</name>
</gene>
<dbReference type="AlphaFoldDB" id="A0A1H4Q2B8"/>
<keyword evidence="7" id="KW-1185">Reference proteome</keyword>
<dbReference type="SUPFAM" id="SSF46955">
    <property type="entry name" value="Putative DNA-binding domain"/>
    <property type="match status" value="1"/>
</dbReference>
<dbReference type="InterPro" id="IPR000551">
    <property type="entry name" value="MerR-type_HTH_dom"/>
</dbReference>
<sequence>MRISELARRTGVAPSAIRFYEDRDMFSPGQVKRLPNGYRDYTPEAQRRVELILAGRAAGFSLTEMRERMTHWDGMSEGEKASLLAEQLEVIDGRIAELAHARDTVRAALVALRGSRAVGEVDRQ</sequence>
<keyword evidence="1" id="KW-0678">Repressor</keyword>
<dbReference type="Pfam" id="PF13411">
    <property type="entry name" value="MerR_1"/>
    <property type="match status" value="1"/>
</dbReference>
<protein>
    <submittedName>
        <fullName evidence="6">DNA-binding transcriptional regulator, MerR family</fullName>
    </submittedName>
</protein>
<dbReference type="SMART" id="SM00422">
    <property type="entry name" value="HTH_MERR"/>
    <property type="match status" value="1"/>
</dbReference>
<dbReference type="EMBL" id="FNSN01000003">
    <property type="protein sequence ID" value="SEC13660.1"/>
    <property type="molecule type" value="Genomic_DNA"/>
</dbReference>
<dbReference type="Proteomes" id="UP000182652">
    <property type="component" value="Unassembled WGS sequence"/>
</dbReference>
<accession>A0A1H4Q2B8</accession>
<name>A0A1H4Q2B8_9MICC</name>
<evidence type="ECO:0000256" key="1">
    <source>
        <dbReference type="ARBA" id="ARBA00022491"/>
    </source>
</evidence>
<dbReference type="PROSITE" id="PS00552">
    <property type="entry name" value="HTH_MERR_1"/>
    <property type="match status" value="1"/>
</dbReference>
<keyword evidence="4" id="KW-0804">Transcription</keyword>
<evidence type="ECO:0000256" key="3">
    <source>
        <dbReference type="ARBA" id="ARBA00023125"/>
    </source>
</evidence>
<reference evidence="6 7" key="1">
    <citation type="submission" date="2016-10" db="EMBL/GenBank/DDBJ databases">
        <authorList>
            <person name="de Groot N.N."/>
        </authorList>
    </citation>
    <scope>NUCLEOTIDE SEQUENCE [LARGE SCALE GENOMIC DNA]</scope>
    <source>
        <strain evidence="6 7">DSM 10495</strain>
    </source>
</reference>
<evidence type="ECO:0000256" key="2">
    <source>
        <dbReference type="ARBA" id="ARBA00023015"/>
    </source>
</evidence>
<feature type="domain" description="HTH merR-type" evidence="5">
    <location>
        <begin position="1"/>
        <end position="71"/>
    </location>
</feature>
<dbReference type="PANTHER" id="PTHR30204:SF69">
    <property type="entry name" value="MERR-FAMILY TRANSCRIPTIONAL REGULATOR"/>
    <property type="match status" value="1"/>
</dbReference>
<organism evidence="6 7">
    <name type="scientific">Arthrobacter woluwensis</name>
    <dbReference type="NCBI Taxonomy" id="156980"/>
    <lineage>
        <taxon>Bacteria</taxon>
        <taxon>Bacillati</taxon>
        <taxon>Actinomycetota</taxon>
        <taxon>Actinomycetes</taxon>
        <taxon>Micrococcales</taxon>
        <taxon>Micrococcaceae</taxon>
        <taxon>Arthrobacter</taxon>
    </lineage>
</organism>
<dbReference type="InterPro" id="IPR047057">
    <property type="entry name" value="MerR_fam"/>
</dbReference>
<evidence type="ECO:0000259" key="5">
    <source>
        <dbReference type="PROSITE" id="PS50937"/>
    </source>
</evidence>
<evidence type="ECO:0000313" key="6">
    <source>
        <dbReference type="EMBL" id="SEC13660.1"/>
    </source>
</evidence>
<dbReference type="GO" id="GO:0003700">
    <property type="term" value="F:DNA-binding transcription factor activity"/>
    <property type="evidence" value="ECO:0007669"/>
    <property type="project" value="InterPro"/>
</dbReference>
<keyword evidence="3 6" id="KW-0238">DNA-binding</keyword>
<dbReference type="GO" id="GO:0003677">
    <property type="term" value="F:DNA binding"/>
    <property type="evidence" value="ECO:0007669"/>
    <property type="project" value="UniProtKB-KW"/>
</dbReference>
<dbReference type="InterPro" id="IPR009061">
    <property type="entry name" value="DNA-bd_dom_put_sf"/>
</dbReference>
<evidence type="ECO:0000313" key="7">
    <source>
        <dbReference type="Proteomes" id="UP000182652"/>
    </source>
</evidence>